<comment type="catalytic activity">
    <reaction evidence="1">
        <text>ATP-independent breakage of single-stranded DNA, followed by passage and rejoining.</text>
        <dbReference type="EC" id="5.6.2.1"/>
    </reaction>
</comment>
<evidence type="ECO:0000256" key="5">
    <source>
        <dbReference type="ARBA" id="ARBA00022842"/>
    </source>
</evidence>
<dbReference type="InterPro" id="IPR013824">
    <property type="entry name" value="Topo_IA_cen_sub1"/>
</dbReference>
<gene>
    <name evidence="16" type="primary">topA</name>
    <name evidence="16" type="ORF">KK083_26640</name>
</gene>
<protein>
    <recommendedName>
        <fullName evidence="3">DNA topoisomerase</fullName>
        <ecNumber evidence="3">5.6.2.1</ecNumber>
    </recommendedName>
    <alternativeName>
        <fullName evidence="12">Omega-protein</fullName>
    </alternativeName>
    <alternativeName>
        <fullName evidence="11">Relaxing enzyme</fullName>
    </alternativeName>
    <alternativeName>
        <fullName evidence="9">Swivelase</fullName>
    </alternativeName>
    <alternativeName>
        <fullName evidence="10">Untwisting enzyme</fullName>
    </alternativeName>
</protein>
<dbReference type="InterPro" id="IPR034149">
    <property type="entry name" value="TOPRIM_TopoI"/>
</dbReference>
<dbReference type="PRINTS" id="PR00417">
    <property type="entry name" value="PRTPISMRASEI"/>
</dbReference>
<sequence>MSKNLVIVESPAKAKTIEGYLGKDFKVASSMGHIRDLPKGGGAIDIENDFEPTYEVSPEKKDVIQKLKKLADDAQTVYLASDEDREGEAISWHLKEVLDLTDAKTRRIVFTEITKKAILNALENPRGIDVDLVNAQQARRVLDRLVGYELSPILWKKIKTGLSAGRVQSVAVRLVVEREREITDFKVKSSYKVNAIFDLGKGKQLMAELPERFDTDQEALAFLESCKGAKYTITDLQTKPSKRSPAPPFTTSTLQQEAARKLGFSVIQTMMVAQKLYEAGKISYMRTDSVNLSDEARQGAQRQINAAFGQQYHQPRQFKTKSSSAQEAHEAIRPTDFSVNDPGMDRNALRLYELIWKRAIASQMADAELEKTTATIGISTNNYRLIASGEVVKFDGFLKVYMESGDDEDEEENSKTLPPLTIGQNLDLDSLVAKQVFSRHPPRYTEASLVKKLEEMGIGRPSTYAPTITTVQKRGYVVKEIREGVERKYNVFTLKKDNNIEKQVDSEITGAEKNKLFPTNTAMIVNDFLVEHFPDITDYSFTSEIEQEFDEIANGKLQWKKMIANFYQPFHKKVSKTEKVERSSVGKSRELGVDPKTGKNVYAKLGKFGAYVQIGENPDDNGGEKPKFASLRPGQFIENITLEDALELIKMPRDLGLFEEKPVVVNIGRFGPYVLHDKKFVSIPKDLDPYTITPEKAVELIEAKRIADANRTIKLFPEDPDMQVLNGRFGPYIKAGKKNVKIPKGKVPADLTYEECVTLAAAAPEKKGRWGRAATPKAAEAPAKT</sequence>
<evidence type="ECO:0000256" key="7">
    <source>
        <dbReference type="ARBA" id="ARBA00023125"/>
    </source>
</evidence>
<evidence type="ECO:0000256" key="11">
    <source>
        <dbReference type="ARBA" id="ARBA00032235"/>
    </source>
</evidence>
<dbReference type="GO" id="GO:0006265">
    <property type="term" value="P:DNA topological change"/>
    <property type="evidence" value="ECO:0007669"/>
    <property type="project" value="InterPro"/>
</dbReference>
<feature type="region of interest" description="Disordered" evidence="13">
    <location>
        <begin position="315"/>
        <end position="339"/>
    </location>
</feature>
<dbReference type="Gene3D" id="1.10.460.10">
    <property type="entry name" value="Topoisomerase I, domain 2"/>
    <property type="match status" value="1"/>
</dbReference>
<dbReference type="CDD" id="cd03363">
    <property type="entry name" value="TOPRIM_TopoIA_TopoI"/>
    <property type="match status" value="1"/>
</dbReference>
<dbReference type="PANTHER" id="PTHR42785">
    <property type="entry name" value="DNA TOPOISOMERASE, TYPE IA, CORE"/>
    <property type="match status" value="1"/>
</dbReference>
<name>A0AAP2GLU5_9BACT</name>
<dbReference type="SUPFAM" id="SSF56712">
    <property type="entry name" value="Prokaryotic type I DNA topoisomerase"/>
    <property type="match status" value="1"/>
</dbReference>
<dbReference type="NCBIfam" id="TIGR01051">
    <property type="entry name" value="topA_bact"/>
    <property type="match status" value="1"/>
</dbReference>
<evidence type="ECO:0000256" key="12">
    <source>
        <dbReference type="ARBA" id="ARBA00032877"/>
    </source>
</evidence>
<dbReference type="Gene3D" id="1.10.290.10">
    <property type="entry name" value="Topoisomerase I, domain 4"/>
    <property type="match status" value="1"/>
</dbReference>
<dbReference type="InterPro" id="IPR005733">
    <property type="entry name" value="TopoI_bac-type"/>
</dbReference>
<dbReference type="GO" id="GO:0046872">
    <property type="term" value="F:metal ion binding"/>
    <property type="evidence" value="ECO:0007669"/>
    <property type="project" value="UniProtKB-KW"/>
</dbReference>
<dbReference type="Pfam" id="PF01131">
    <property type="entry name" value="Topoisom_bac"/>
    <property type="match status" value="2"/>
</dbReference>
<keyword evidence="6" id="KW-0799">Topoisomerase</keyword>
<feature type="domain" description="Toprim" evidence="14">
    <location>
        <begin position="3"/>
        <end position="113"/>
    </location>
</feature>
<dbReference type="CDD" id="cd00186">
    <property type="entry name" value="TOP1Ac"/>
    <property type="match status" value="1"/>
</dbReference>
<dbReference type="PROSITE" id="PS00396">
    <property type="entry name" value="TOPO_IA_1"/>
    <property type="match status" value="1"/>
</dbReference>
<evidence type="ECO:0000313" key="17">
    <source>
        <dbReference type="Proteomes" id="UP001319200"/>
    </source>
</evidence>
<dbReference type="Gene3D" id="2.70.20.10">
    <property type="entry name" value="Topoisomerase I, domain 3"/>
    <property type="match status" value="1"/>
</dbReference>
<evidence type="ECO:0000256" key="13">
    <source>
        <dbReference type="SAM" id="MobiDB-lite"/>
    </source>
</evidence>
<accession>A0AAP2GLU5</accession>
<dbReference type="InterPro" id="IPR003602">
    <property type="entry name" value="Topo_IA_DNA-bd_dom"/>
</dbReference>
<keyword evidence="17" id="KW-1185">Reference proteome</keyword>
<keyword evidence="8" id="KW-0413">Isomerase</keyword>
<dbReference type="Proteomes" id="UP001319200">
    <property type="component" value="Unassembled WGS sequence"/>
</dbReference>
<dbReference type="Pfam" id="PF13368">
    <property type="entry name" value="Toprim_C_rpt"/>
    <property type="match status" value="3"/>
</dbReference>
<dbReference type="Pfam" id="PF01751">
    <property type="entry name" value="Toprim"/>
    <property type="match status" value="1"/>
</dbReference>
<dbReference type="Gene3D" id="3.40.50.140">
    <property type="match status" value="1"/>
</dbReference>
<dbReference type="PANTHER" id="PTHR42785:SF1">
    <property type="entry name" value="DNA TOPOISOMERASE"/>
    <property type="match status" value="1"/>
</dbReference>
<feature type="non-terminal residue" evidence="16">
    <location>
        <position position="785"/>
    </location>
</feature>
<dbReference type="RefSeq" id="WP_254169177.1">
    <property type="nucleotide sequence ID" value="NZ_JAHESF010000042.1"/>
</dbReference>
<dbReference type="InterPro" id="IPR025589">
    <property type="entry name" value="Toprim_C_rpt"/>
</dbReference>
<proteinExistence type="inferred from homology"/>
<dbReference type="GO" id="GO:0003677">
    <property type="term" value="F:DNA binding"/>
    <property type="evidence" value="ECO:0007669"/>
    <property type="project" value="UniProtKB-KW"/>
</dbReference>
<dbReference type="InterPro" id="IPR013825">
    <property type="entry name" value="Topo_IA_cen_sub2"/>
</dbReference>
<keyword evidence="7" id="KW-0238">DNA-binding</keyword>
<dbReference type="GO" id="GO:0003917">
    <property type="term" value="F:DNA topoisomerase type I (single strand cut, ATP-independent) activity"/>
    <property type="evidence" value="ECO:0007669"/>
    <property type="project" value="UniProtKB-EC"/>
</dbReference>
<dbReference type="InterPro" id="IPR023405">
    <property type="entry name" value="Topo_IA_core_domain"/>
</dbReference>
<dbReference type="InterPro" id="IPR013826">
    <property type="entry name" value="Topo_IA_cen_sub3"/>
</dbReference>
<evidence type="ECO:0000256" key="2">
    <source>
        <dbReference type="ARBA" id="ARBA00009446"/>
    </source>
</evidence>
<reference evidence="16 17" key="1">
    <citation type="submission" date="2021-05" db="EMBL/GenBank/DDBJ databases">
        <title>A Polyphasic approach of four new species of the genus Ohtaekwangia: Ohtaekwangia histidinii sp. nov., Ohtaekwangia cretensis sp. nov., Ohtaekwangia indiensis sp. nov., Ohtaekwangia reichenbachii sp. nov. from diverse environment.</title>
        <authorList>
            <person name="Octaviana S."/>
        </authorList>
    </citation>
    <scope>NUCLEOTIDE SEQUENCE [LARGE SCALE GENOMIC DNA]</scope>
    <source>
        <strain evidence="16 17">PWU4</strain>
    </source>
</reference>
<dbReference type="EC" id="5.6.2.1" evidence="3"/>
<dbReference type="AlphaFoldDB" id="A0AAP2GLU5"/>
<comment type="caution">
    <text evidence="16">The sequence shown here is derived from an EMBL/GenBank/DDBJ whole genome shotgun (WGS) entry which is preliminary data.</text>
</comment>
<feature type="domain" description="Topo IA-type catalytic" evidence="15">
    <location>
        <begin position="129"/>
        <end position="574"/>
    </location>
</feature>
<evidence type="ECO:0000259" key="15">
    <source>
        <dbReference type="PROSITE" id="PS52039"/>
    </source>
</evidence>
<dbReference type="EMBL" id="JAHESF010000042">
    <property type="protein sequence ID" value="MBT1700494.1"/>
    <property type="molecule type" value="Genomic_DNA"/>
</dbReference>
<comment type="similarity">
    <text evidence="2">Belongs to the type IA topoisomerase family.</text>
</comment>
<evidence type="ECO:0000256" key="9">
    <source>
        <dbReference type="ARBA" id="ARBA00030003"/>
    </source>
</evidence>
<dbReference type="PROSITE" id="PS52039">
    <property type="entry name" value="TOPO_IA_2"/>
    <property type="match status" value="1"/>
</dbReference>
<evidence type="ECO:0000259" key="14">
    <source>
        <dbReference type="PROSITE" id="PS50880"/>
    </source>
</evidence>
<organism evidence="16 17">
    <name type="scientific">Chryseosolibacter histidini</name>
    <dbReference type="NCBI Taxonomy" id="2782349"/>
    <lineage>
        <taxon>Bacteria</taxon>
        <taxon>Pseudomonadati</taxon>
        <taxon>Bacteroidota</taxon>
        <taxon>Cytophagia</taxon>
        <taxon>Cytophagales</taxon>
        <taxon>Chryseotaleaceae</taxon>
        <taxon>Chryseosolibacter</taxon>
    </lineage>
</organism>
<dbReference type="SMART" id="SM00437">
    <property type="entry name" value="TOP1Ac"/>
    <property type="match status" value="1"/>
</dbReference>
<evidence type="ECO:0000256" key="6">
    <source>
        <dbReference type="ARBA" id="ARBA00023029"/>
    </source>
</evidence>
<dbReference type="SMART" id="SM00436">
    <property type="entry name" value="TOP1Bc"/>
    <property type="match status" value="1"/>
</dbReference>
<evidence type="ECO:0000313" key="16">
    <source>
        <dbReference type="EMBL" id="MBT1700494.1"/>
    </source>
</evidence>
<evidence type="ECO:0000256" key="3">
    <source>
        <dbReference type="ARBA" id="ARBA00012891"/>
    </source>
</evidence>
<dbReference type="SMART" id="SM00493">
    <property type="entry name" value="TOPRIM"/>
    <property type="match status" value="1"/>
</dbReference>
<dbReference type="HAMAP" id="MF_00952">
    <property type="entry name" value="Topoisom_1_prok"/>
    <property type="match status" value="1"/>
</dbReference>
<keyword evidence="4" id="KW-0479">Metal-binding</keyword>
<dbReference type="PROSITE" id="PS50880">
    <property type="entry name" value="TOPRIM"/>
    <property type="match status" value="1"/>
</dbReference>
<dbReference type="InterPro" id="IPR000380">
    <property type="entry name" value="Topo_IA"/>
</dbReference>
<dbReference type="InterPro" id="IPR023406">
    <property type="entry name" value="Topo_IA_AS"/>
</dbReference>
<dbReference type="InterPro" id="IPR003601">
    <property type="entry name" value="Topo_IA_2"/>
</dbReference>
<dbReference type="InterPro" id="IPR028612">
    <property type="entry name" value="Topoisom_1_IA"/>
</dbReference>
<dbReference type="InterPro" id="IPR013497">
    <property type="entry name" value="Topo_IA_cen"/>
</dbReference>
<evidence type="ECO:0000256" key="4">
    <source>
        <dbReference type="ARBA" id="ARBA00022723"/>
    </source>
</evidence>
<evidence type="ECO:0000256" key="1">
    <source>
        <dbReference type="ARBA" id="ARBA00000213"/>
    </source>
</evidence>
<evidence type="ECO:0000256" key="8">
    <source>
        <dbReference type="ARBA" id="ARBA00023235"/>
    </source>
</evidence>
<keyword evidence="5" id="KW-0460">Magnesium</keyword>
<evidence type="ECO:0000256" key="10">
    <source>
        <dbReference type="ARBA" id="ARBA00031985"/>
    </source>
</evidence>
<dbReference type="InterPro" id="IPR006171">
    <property type="entry name" value="TOPRIM_dom"/>
</dbReference>